<dbReference type="InterPro" id="IPR036104">
    <property type="entry name" value="BFN_sf"/>
</dbReference>
<dbReference type="Gene3D" id="3.10.690.10">
    <property type="entry name" value="Bifunctional nuclease domain"/>
    <property type="match status" value="1"/>
</dbReference>
<gene>
    <name evidence="2" type="ORF">caldi_31600</name>
</gene>
<reference evidence="2" key="1">
    <citation type="submission" date="2022-03" db="EMBL/GenBank/DDBJ databases">
        <title>Complete genome sequence of Caldinitratiruptor microaerophilus.</title>
        <authorList>
            <person name="Mukaiyama R."/>
            <person name="Nishiyama T."/>
            <person name="Ueda K."/>
        </authorList>
    </citation>
    <scope>NUCLEOTIDE SEQUENCE</scope>
    <source>
        <strain evidence="2">JCM 16183</strain>
    </source>
</reference>
<dbReference type="PANTHER" id="PTHR15160:SF1">
    <property type="entry name" value="VON HIPPEL-LINDAU DISEASE TUMOR SUPPRESSOR"/>
    <property type="match status" value="1"/>
</dbReference>
<dbReference type="SUPFAM" id="SSF103256">
    <property type="entry name" value="Hypothetical protein TM0160"/>
    <property type="match status" value="1"/>
</dbReference>
<organism evidence="2 3">
    <name type="scientific">Caldinitratiruptor microaerophilus</name>
    <dbReference type="NCBI Taxonomy" id="671077"/>
    <lineage>
        <taxon>Bacteria</taxon>
        <taxon>Bacillati</taxon>
        <taxon>Bacillota</taxon>
        <taxon>Clostridia</taxon>
        <taxon>Eubacteriales</taxon>
        <taxon>Symbiobacteriaceae</taxon>
        <taxon>Caldinitratiruptor</taxon>
    </lineage>
</organism>
<dbReference type="RefSeq" id="WP_264842676.1">
    <property type="nucleotide sequence ID" value="NZ_AP025628.1"/>
</dbReference>
<dbReference type="Pfam" id="PF02577">
    <property type="entry name" value="BFN_dom"/>
    <property type="match status" value="1"/>
</dbReference>
<dbReference type="PROSITE" id="PS51658">
    <property type="entry name" value="BFN"/>
    <property type="match status" value="1"/>
</dbReference>
<keyword evidence="3" id="KW-1185">Reference proteome</keyword>
<dbReference type="KEGG" id="cmic:caldi_31600"/>
<accession>A0AA35CMI9</accession>
<dbReference type="GO" id="GO:0004518">
    <property type="term" value="F:nuclease activity"/>
    <property type="evidence" value="ECO:0007669"/>
    <property type="project" value="InterPro"/>
</dbReference>
<name>A0AA35CMI9_9FIRM</name>
<dbReference type="EMBL" id="AP025628">
    <property type="protein sequence ID" value="BDG62070.1"/>
    <property type="molecule type" value="Genomic_DNA"/>
</dbReference>
<dbReference type="AlphaFoldDB" id="A0AA35CMI9"/>
<proteinExistence type="predicted"/>
<evidence type="ECO:0000313" key="2">
    <source>
        <dbReference type="EMBL" id="BDG62070.1"/>
    </source>
</evidence>
<feature type="domain" description="BFN" evidence="1">
    <location>
        <begin position="1"/>
        <end position="133"/>
    </location>
</feature>
<evidence type="ECO:0000313" key="3">
    <source>
        <dbReference type="Proteomes" id="UP001163687"/>
    </source>
</evidence>
<sequence length="150" mass="16190">MVRLEVVSVGIVQGSSDVVLVFRAPHTGQLLVMGIGPFEGRAIAMGIERTEVPRPMTHDLLLKVLEALDARVQQVLIRDFQDGTFYASLFLEQKDGTVVEVDSRPSDAVALAVRAGAPVFCDPVVMALHGVQPDAEEEDGDGEEDDSPIH</sequence>
<dbReference type="Proteomes" id="UP001163687">
    <property type="component" value="Chromosome"/>
</dbReference>
<dbReference type="InterPro" id="IPR003729">
    <property type="entry name" value="Bi_nuclease_dom"/>
</dbReference>
<protein>
    <recommendedName>
        <fullName evidence="1">BFN domain-containing protein</fullName>
    </recommendedName>
</protein>
<evidence type="ECO:0000259" key="1">
    <source>
        <dbReference type="PROSITE" id="PS51658"/>
    </source>
</evidence>
<dbReference type="PANTHER" id="PTHR15160">
    <property type="entry name" value="VON HIPPEL-LINDAU PROTEIN"/>
    <property type="match status" value="1"/>
</dbReference>